<dbReference type="InterPro" id="IPR050327">
    <property type="entry name" value="Proton-linked_MCT"/>
</dbReference>
<dbReference type="GO" id="GO:0008028">
    <property type="term" value="F:monocarboxylic acid transmembrane transporter activity"/>
    <property type="evidence" value="ECO:0007669"/>
    <property type="project" value="TreeGrafter"/>
</dbReference>
<evidence type="ECO:0000313" key="2">
    <source>
        <dbReference type="Proteomes" id="UP000887540"/>
    </source>
</evidence>
<feature type="transmembrane region" description="Helical" evidence="1">
    <location>
        <begin position="167"/>
        <end position="187"/>
    </location>
</feature>
<feature type="transmembrane region" description="Helical" evidence="1">
    <location>
        <begin position="480"/>
        <end position="498"/>
    </location>
</feature>
<feature type="transmembrane region" description="Helical" evidence="1">
    <location>
        <begin position="341"/>
        <end position="363"/>
    </location>
</feature>
<dbReference type="WBParaSite" id="ACRNAN_scaffold3148.g27818.t1">
    <property type="protein sequence ID" value="ACRNAN_scaffold3148.g27818.t1"/>
    <property type="gene ID" value="ACRNAN_scaffold3148.g27818"/>
</dbReference>
<dbReference type="Pfam" id="PF07690">
    <property type="entry name" value="MFS_1"/>
    <property type="match status" value="1"/>
</dbReference>
<organism evidence="2 3">
    <name type="scientific">Acrobeloides nanus</name>
    <dbReference type="NCBI Taxonomy" id="290746"/>
    <lineage>
        <taxon>Eukaryota</taxon>
        <taxon>Metazoa</taxon>
        <taxon>Ecdysozoa</taxon>
        <taxon>Nematoda</taxon>
        <taxon>Chromadorea</taxon>
        <taxon>Rhabditida</taxon>
        <taxon>Tylenchina</taxon>
        <taxon>Cephalobomorpha</taxon>
        <taxon>Cephaloboidea</taxon>
        <taxon>Cephalobidae</taxon>
        <taxon>Acrobeloides</taxon>
    </lineage>
</organism>
<dbReference type="Proteomes" id="UP000887540">
    <property type="component" value="Unplaced"/>
</dbReference>
<feature type="transmembrane region" description="Helical" evidence="1">
    <location>
        <begin position="18"/>
        <end position="40"/>
    </location>
</feature>
<reference evidence="3" key="1">
    <citation type="submission" date="2022-11" db="UniProtKB">
        <authorList>
            <consortium name="WormBaseParasite"/>
        </authorList>
    </citation>
    <scope>IDENTIFICATION</scope>
</reference>
<accession>A0A914DN44</accession>
<feature type="transmembrane region" description="Helical" evidence="1">
    <location>
        <begin position="383"/>
        <end position="402"/>
    </location>
</feature>
<dbReference type="PANTHER" id="PTHR11360:SF284">
    <property type="entry name" value="EG:103B4.3 PROTEIN-RELATED"/>
    <property type="match status" value="1"/>
</dbReference>
<feature type="transmembrane region" description="Helical" evidence="1">
    <location>
        <begin position="73"/>
        <end position="92"/>
    </location>
</feature>
<dbReference type="Gene3D" id="1.20.1250.20">
    <property type="entry name" value="MFS general substrate transporter like domains"/>
    <property type="match status" value="1"/>
</dbReference>
<dbReference type="PANTHER" id="PTHR11360">
    <property type="entry name" value="MONOCARBOXYLATE TRANSPORTER"/>
    <property type="match status" value="1"/>
</dbReference>
<proteinExistence type="predicted"/>
<keyword evidence="1" id="KW-1133">Transmembrane helix</keyword>
<name>A0A914DN44_9BILA</name>
<dbReference type="InterPro" id="IPR036259">
    <property type="entry name" value="MFS_trans_sf"/>
</dbReference>
<feature type="transmembrane region" description="Helical" evidence="1">
    <location>
        <begin position="134"/>
        <end position="160"/>
    </location>
</feature>
<dbReference type="SUPFAM" id="SSF103473">
    <property type="entry name" value="MFS general substrate transporter"/>
    <property type="match status" value="1"/>
</dbReference>
<feature type="transmembrane region" description="Helical" evidence="1">
    <location>
        <begin position="414"/>
        <end position="433"/>
    </location>
</feature>
<feature type="transmembrane region" description="Helical" evidence="1">
    <location>
        <begin position="510"/>
        <end position="532"/>
    </location>
</feature>
<evidence type="ECO:0000313" key="3">
    <source>
        <dbReference type="WBParaSite" id="ACRNAN_scaffold3148.g27818.t1"/>
    </source>
</evidence>
<keyword evidence="1" id="KW-0812">Transmembrane</keyword>
<keyword evidence="2" id="KW-1185">Reference proteome</keyword>
<sequence length="556" mass="62245">MANGAVEGRKPIALDGGYGWFIVLCSLLILVIINIFVISFEELISKSYEGTMGNLVETTFFNKLFLLRKFNDASLLLISLPAGLPLVTGPLASALCNRIGYRTTTIIGAVIASYGFVISLIANLTEIILSEMLIISVGIVMGLGFGLMYFPAIVIVTMYFERRRVRATVLTIWGAGVVSNFLSRYIIFSTHQIDRRIVFIIYAVALLCVSLCALCAYRPIKFEPIYADDKKELKEIDLCYKSMYVKDDHYRSRDLHLNERLEPIAEDENKASPCGIDDKKEPLSSPIIATKPTLDSHEKIQATISHAEVNEDIEKANGKSATGLQRTKAKMFDLSLLANPVYLLFAISFFLISIGINTPLIFMALYEEVVINLSITTKSAIEVISSIIGQIVFFLVCNRAFPFKYGKDRARNRLCLYSWSLMIIAVTSAFSFLSQSSSLLVGQLAFASYCFVFVISISYFKYLTSVIVVELVGVDRFTNAFGLLLFVKGIGYFIGPYVCEKIYDITESFYWSFAFSGVCLFLSGIMLFVIPFMKKTRNEVRLENSAEKHSEKPLLH</sequence>
<dbReference type="AlphaFoldDB" id="A0A914DN44"/>
<feature type="transmembrane region" description="Helical" evidence="1">
    <location>
        <begin position="104"/>
        <end position="122"/>
    </location>
</feature>
<evidence type="ECO:0000256" key="1">
    <source>
        <dbReference type="SAM" id="Phobius"/>
    </source>
</evidence>
<keyword evidence="1" id="KW-0472">Membrane</keyword>
<dbReference type="InterPro" id="IPR011701">
    <property type="entry name" value="MFS"/>
</dbReference>
<protein>
    <submittedName>
        <fullName evidence="3">Uncharacterized protein</fullName>
    </submittedName>
</protein>
<feature type="transmembrane region" description="Helical" evidence="1">
    <location>
        <begin position="199"/>
        <end position="217"/>
    </location>
</feature>